<dbReference type="Pfam" id="PF01494">
    <property type="entry name" value="FAD_binding_3"/>
    <property type="match status" value="1"/>
</dbReference>
<dbReference type="Proteomes" id="UP000003844">
    <property type="component" value="Unassembled WGS sequence"/>
</dbReference>
<organism evidence="2 3">
    <name type="scientific">Gillisia limnaea (strain DSM 15749 / LMG 21470 / R-8282)</name>
    <dbReference type="NCBI Taxonomy" id="865937"/>
    <lineage>
        <taxon>Bacteria</taxon>
        <taxon>Pseudomonadati</taxon>
        <taxon>Bacteroidota</taxon>
        <taxon>Flavobacteriia</taxon>
        <taxon>Flavobacteriales</taxon>
        <taxon>Flavobacteriaceae</taxon>
        <taxon>Gillisia</taxon>
    </lineage>
</organism>
<dbReference type="STRING" id="865937.Gilli_0064"/>
<gene>
    <name evidence="2" type="ORF">Gilli_0064</name>
</gene>
<evidence type="ECO:0000313" key="3">
    <source>
        <dbReference type="Proteomes" id="UP000003844"/>
    </source>
</evidence>
<dbReference type="EMBL" id="JH594605">
    <property type="protein sequence ID" value="EHQ04222.1"/>
    <property type="molecule type" value="Genomic_DNA"/>
</dbReference>
<dbReference type="PANTHER" id="PTHR42685">
    <property type="entry name" value="GERANYLGERANYL DIPHOSPHATE REDUCTASE"/>
    <property type="match status" value="1"/>
</dbReference>
<protein>
    <submittedName>
        <fullName evidence="2">Fumarate reductase/succinate dehydrogenase flavoprotein domain protein</fullName>
    </submittedName>
</protein>
<sequence length="374" mass="41395">MKKADIGIVGGGLAGLTAAIHLASCGLKVLLFEKEKYPHHKVCGEYLSCEILPYLESLNISLGSLNPKPIDHLLYSTPSGKTIKADLKLGGIGISRYALDNYLYEKAKEQNVDIIQQTVATITFKDEVFKINTSNNQIVSANIVLGAFGKRSNLDKKLNRGFIGKKSGWLAVKAHYKLDDYPNNMVSLHNFEGGYCGLSKTETGAVNVCYLASYASFKDHKSTNSFKEEVLCKNPQLKTFFDEAIPLFETDLSIAQVSFEKKSLVEDHILMLGDAAGLIHPLCGNGMAMAFHSAKLASESILKYYNPNTLNRTDIEKEYIKKWNHQFKSRMKVGSVLQKILLSPYLAEASQNIIKTFPSLLPIIITKTHGEPVI</sequence>
<evidence type="ECO:0000259" key="1">
    <source>
        <dbReference type="Pfam" id="PF01494"/>
    </source>
</evidence>
<proteinExistence type="predicted"/>
<dbReference type="SUPFAM" id="SSF51905">
    <property type="entry name" value="FAD/NAD(P)-binding domain"/>
    <property type="match status" value="1"/>
</dbReference>
<accession>H2BQQ3</accession>
<dbReference type="OrthoDB" id="1142316at2"/>
<name>H2BQQ3_GILLR</name>
<feature type="domain" description="FAD-binding" evidence="1">
    <location>
        <begin position="4"/>
        <end position="294"/>
    </location>
</feature>
<dbReference type="RefSeq" id="WP_006987114.1">
    <property type="nucleotide sequence ID" value="NZ_JH594605.1"/>
</dbReference>
<dbReference type="HOGENOM" id="CLU_024648_5_3_10"/>
<dbReference type="GO" id="GO:0071949">
    <property type="term" value="F:FAD binding"/>
    <property type="evidence" value="ECO:0007669"/>
    <property type="project" value="InterPro"/>
</dbReference>
<dbReference type="PRINTS" id="PR00420">
    <property type="entry name" value="RNGMNOXGNASE"/>
</dbReference>
<dbReference type="InterPro" id="IPR036188">
    <property type="entry name" value="FAD/NAD-bd_sf"/>
</dbReference>
<reference evidence="3" key="1">
    <citation type="journal article" date="2012" name="Stand. Genomic Sci.">
        <title>Genome sequence of the Antarctic rhodopsins-containing flavobacterium Gillisia limnaea type strain (R-8282(T)).</title>
        <authorList>
            <person name="Riedel T."/>
            <person name="Held B."/>
            <person name="Nolan M."/>
            <person name="Lucas S."/>
            <person name="Lapidus A."/>
            <person name="Tice H."/>
            <person name="Del Rio T.G."/>
            <person name="Cheng J.F."/>
            <person name="Han C."/>
            <person name="Tapia R."/>
            <person name="Goodwin L.A."/>
            <person name="Pitluck S."/>
            <person name="Liolios K."/>
            <person name="Mavromatis K."/>
            <person name="Pagani I."/>
            <person name="Ivanova N."/>
            <person name="Mikhailova N."/>
            <person name="Pati A."/>
            <person name="Chen A."/>
            <person name="Palaniappan K."/>
            <person name="Land M."/>
            <person name="Rohde M."/>
            <person name="Tindall B.J."/>
            <person name="Detter J.C."/>
            <person name="Goker M."/>
            <person name="Bristow J."/>
            <person name="Eisen J.A."/>
            <person name="Markowitz V."/>
            <person name="Hugenholtz P."/>
            <person name="Kyrpides N.C."/>
            <person name="Klenk H.P."/>
            <person name="Woyke T."/>
        </authorList>
    </citation>
    <scope>NUCLEOTIDE SEQUENCE [LARGE SCALE GENOMIC DNA]</scope>
    <source>
        <strain evidence="3">DSM 15749 / LMG 21470 / R-8282</strain>
    </source>
</reference>
<dbReference type="eggNOG" id="COG0644">
    <property type="taxonomic scope" value="Bacteria"/>
</dbReference>
<keyword evidence="3" id="KW-1185">Reference proteome</keyword>
<dbReference type="InterPro" id="IPR050407">
    <property type="entry name" value="Geranylgeranyl_reductase"/>
</dbReference>
<dbReference type="InterPro" id="IPR002938">
    <property type="entry name" value="FAD-bd"/>
</dbReference>
<dbReference type="Gene3D" id="3.50.50.60">
    <property type="entry name" value="FAD/NAD(P)-binding domain"/>
    <property type="match status" value="1"/>
</dbReference>
<dbReference type="PANTHER" id="PTHR42685:SF22">
    <property type="entry name" value="CONDITIONED MEDIUM FACTOR RECEPTOR 1"/>
    <property type="match status" value="1"/>
</dbReference>
<dbReference type="AlphaFoldDB" id="H2BQQ3"/>
<evidence type="ECO:0000313" key="2">
    <source>
        <dbReference type="EMBL" id="EHQ04222.1"/>
    </source>
</evidence>